<feature type="compositionally biased region" description="Polar residues" evidence="2">
    <location>
        <begin position="271"/>
        <end position="295"/>
    </location>
</feature>
<comment type="similarity">
    <text evidence="1">Belongs to the IST1 family.</text>
</comment>
<keyword evidence="4" id="KW-1185">Reference proteome</keyword>
<dbReference type="Pfam" id="PF03398">
    <property type="entry name" value="Ist1"/>
    <property type="match status" value="1"/>
</dbReference>
<feature type="compositionally biased region" description="Basic and acidic residues" evidence="2">
    <location>
        <begin position="296"/>
        <end position="317"/>
    </location>
</feature>
<evidence type="ECO:0000313" key="3">
    <source>
        <dbReference type="EnsemblPlants" id="cds.evm.model.10.1606"/>
    </source>
</evidence>
<organism evidence="3 4">
    <name type="scientific">Cannabis sativa</name>
    <name type="common">Hemp</name>
    <name type="synonym">Marijuana</name>
    <dbReference type="NCBI Taxonomy" id="3483"/>
    <lineage>
        <taxon>Eukaryota</taxon>
        <taxon>Viridiplantae</taxon>
        <taxon>Streptophyta</taxon>
        <taxon>Embryophyta</taxon>
        <taxon>Tracheophyta</taxon>
        <taxon>Spermatophyta</taxon>
        <taxon>Magnoliopsida</taxon>
        <taxon>eudicotyledons</taxon>
        <taxon>Gunneridae</taxon>
        <taxon>Pentapetalae</taxon>
        <taxon>rosids</taxon>
        <taxon>fabids</taxon>
        <taxon>Rosales</taxon>
        <taxon>Cannabaceae</taxon>
        <taxon>Cannabis</taxon>
    </lineage>
</organism>
<feature type="compositionally biased region" description="Basic and acidic residues" evidence="2">
    <location>
        <begin position="260"/>
        <end position="269"/>
    </location>
</feature>
<dbReference type="OMA" id="NKKWVSM"/>
<dbReference type="Gramene" id="evm.model.10.1606">
    <property type="protein sequence ID" value="cds.evm.model.10.1606"/>
    <property type="gene ID" value="evm.TU.10.1606"/>
</dbReference>
<evidence type="ECO:0000256" key="2">
    <source>
        <dbReference type="SAM" id="MobiDB-lite"/>
    </source>
</evidence>
<dbReference type="AlphaFoldDB" id="A0A803QKA6"/>
<dbReference type="FunFam" id="1.20.1260.60:FF:000002">
    <property type="entry name" value="Vacuolar protein sorting-associated protein IST1"/>
    <property type="match status" value="1"/>
</dbReference>
<name>A0A803QKA6_CANSA</name>
<dbReference type="Gene3D" id="1.20.1260.60">
    <property type="entry name" value="Vacuolar protein sorting-associated protein Ist1"/>
    <property type="match status" value="1"/>
</dbReference>
<dbReference type="EMBL" id="UZAU01000821">
    <property type="status" value="NOT_ANNOTATED_CDS"/>
    <property type="molecule type" value="Genomic_DNA"/>
</dbReference>
<feature type="region of interest" description="Disordered" evidence="2">
    <location>
        <begin position="260"/>
        <end position="328"/>
    </location>
</feature>
<evidence type="ECO:0000313" key="4">
    <source>
        <dbReference type="Proteomes" id="UP000596661"/>
    </source>
</evidence>
<feature type="compositionally biased region" description="Polar residues" evidence="2">
    <location>
        <begin position="318"/>
        <end position="328"/>
    </location>
</feature>
<evidence type="ECO:0008006" key="5">
    <source>
        <dbReference type="Google" id="ProtNLM"/>
    </source>
</evidence>
<evidence type="ECO:0000256" key="1">
    <source>
        <dbReference type="ARBA" id="ARBA00005536"/>
    </source>
</evidence>
<dbReference type="InterPro" id="IPR005061">
    <property type="entry name" value="Ist1"/>
</dbReference>
<dbReference type="GO" id="GO:0015031">
    <property type="term" value="P:protein transport"/>
    <property type="evidence" value="ECO:0007669"/>
    <property type="project" value="InterPro"/>
</dbReference>
<dbReference type="PANTHER" id="PTHR12161:SF65">
    <property type="entry name" value="IST1-LIKE PROTEIN"/>
    <property type="match status" value="1"/>
</dbReference>
<dbReference type="Proteomes" id="UP000596661">
    <property type="component" value="Unassembled WGS sequence"/>
</dbReference>
<dbReference type="InterPro" id="IPR042277">
    <property type="entry name" value="IST1-like"/>
</dbReference>
<reference evidence="3" key="1">
    <citation type="submission" date="2021-03" db="UniProtKB">
        <authorList>
            <consortium name="EnsemblPlants"/>
        </authorList>
    </citation>
    <scope>IDENTIFICATION</scope>
</reference>
<proteinExistence type="inferred from homology"/>
<sequence>MGRKLDALLGRNFKVSKFKTITKLAISRISILSNQHQARLSHACSDVKELLQLNHQDRALLRIERVTMEKNMLDALSMIELYCHLLLDRIKLIGKKRGEPCPEELKEAVSSLIYAASRCGEFPELHKIRAALTSKYGRDFAARAVELRNNCEVSPKMVQKFSTRKPSYETRLKVLKEIASECGITLDLEEDDSVNDHKRLQDTVLSEETKQAEHFSESMKTRRKYRDVADAAQEAFQSAAYAANAARAAVELSMSLSIDKGSEDHHGSDNEGGNVSDFGTSSTTKAHMTNTSAASRETKDLDNRQSFEKIETVEERTQISTEQASQTI</sequence>
<protein>
    <recommendedName>
        <fullName evidence="5">Regulator of Vps4 activity in the MVB pathway protein</fullName>
    </recommendedName>
</protein>
<accession>A0A803QKA6</accession>
<dbReference type="PANTHER" id="PTHR12161">
    <property type="entry name" value="IST1 FAMILY MEMBER"/>
    <property type="match status" value="1"/>
</dbReference>
<dbReference type="EnsemblPlants" id="evm.model.10.1606">
    <property type="protein sequence ID" value="cds.evm.model.10.1606"/>
    <property type="gene ID" value="evm.TU.10.1606"/>
</dbReference>